<sequence>MTQRRVLVLYVGGTIGMAPSAQGYRPMADFAGVLRRQFAACAGLPACEIVEMAEPIDSANLQPAHWRAIAAELVARWDEWDGFVVLHGTDTMAWTASALSFMLLGADKPVILSGAQIPLGQPRSDAAANLQGALALAADPRIREVAIYFGGRLLRGNRSSKAHADRFAAFDSPNCLPLAEAGIGIVVHDDRLLRPAARDFALPAFDRAAVAVLTVHPGLSAPAVEALLGDPAVRGLVLCSYGVGNAPDADAQLLAALGAAVARGVVVVNITQCVTGSVVQGSYATGAALARIGVVAGGDLTLEAAFAKLHVLIARGLDAEEIRAHFGRTLCGELG</sequence>
<dbReference type="InterPro" id="IPR027473">
    <property type="entry name" value="L-asparaginase_C"/>
</dbReference>
<keyword evidence="2 6" id="KW-0378">Hydrolase</keyword>
<dbReference type="EMBL" id="JACYTO010000001">
    <property type="protein sequence ID" value="MBD8502838.1"/>
    <property type="molecule type" value="Genomic_DNA"/>
</dbReference>
<dbReference type="InterPro" id="IPR006033">
    <property type="entry name" value="AsnA_fam"/>
</dbReference>
<gene>
    <name evidence="6" type="ORF">IFO67_08075</name>
</gene>
<feature type="active site" evidence="3">
    <location>
        <position position="89"/>
    </location>
</feature>
<dbReference type="InterPro" id="IPR037152">
    <property type="entry name" value="L-asparaginase_N_sf"/>
</dbReference>
<dbReference type="CDD" id="cd08963">
    <property type="entry name" value="L-asparaginase_I"/>
    <property type="match status" value="1"/>
</dbReference>
<evidence type="ECO:0000313" key="6">
    <source>
        <dbReference type="EMBL" id="MBD8502838.1"/>
    </source>
</evidence>
<feature type="domain" description="L-asparaginase N-terminal" evidence="4">
    <location>
        <begin position="5"/>
        <end position="189"/>
    </location>
</feature>
<dbReference type="InterPro" id="IPR036152">
    <property type="entry name" value="Asp/glu_Ase-like_sf"/>
</dbReference>
<evidence type="ECO:0000313" key="7">
    <source>
        <dbReference type="Proteomes" id="UP000603602"/>
    </source>
</evidence>
<accession>A0ABR9B9Y4</accession>
<dbReference type="Pfam" id="PF00710">
    <property type="entry name" value="Asparaginase"/>
    <property type="match status" value="1"/>
</dbReference>
<organism evidence="6 7">
    <name type="scientific">Thauera sedimentorum</name>
    <dbReference type="NCBI Taxonomy" id="2767595"/>
    <lineage>
        <taxon>Bacteria</taxon>
        <taxon>Pseudomonadati</taxon>
        <taxon>Pseudomonadota</taxon>
        <taxon>Betaproteobacteria</taxon>
        <taxon>Rhodocyclales</taxon>
        <taxon>Zoogloeaceae</taxon>
        <taxon>Thauera</taxon>
    </lineage>
</organism>
<dbReference type="Proteomes" id="UP000603602">
    <property type="component" value="Unassembled WGS sequence"/>
</dbReference>
<dbReference type="InterPro" id="IPR006034">
    <property type="entry name" value="Asparaginase/glutaminase-like"/>
</dbReference>
<dbReference type="Pfam" id="PF17763">
    <property type="entry name" value="Asparaginase_C"/>
    <property type="match status" value="1"/>
</dbReference>
<dbReference type="PIRSF" id="PIRSF500176">
    <property type="entry name" value="L_ASNase"/>
    <property type="match status" value="1"/>
</dbReference>
<evidence type="ECO:0000259" key="4">
    <source>
        <dbReference type="Pfam" id="PF00710"/>
    </source>
</evidence>
<dbReference type="PROSITE" id="PS00917">
    <property type="entry name" value="ASN_GLN_ASE_2"/>
    <property type="match status" value="1"/>
</dbReference>
<evidence type="ECO:0000256" key="1">
    <source>
        <dbReference type="ARBA" id="ARBA00012920"/>
    </source>
</evidence>
<dbReference type="EC" id="3.5.1.1" evidence="1"/>
<dbReference type="InterPro" id="IPR040919">
    <property type="entry name" value="Asparaginase_C"/>
</dbReference>
<dbReference type="SMART" id="SM00870">
    <property type="entry name" value="Asparaginase"/>
    <property type="match status" value="1"/>
</dbReference>
<dbReference type="PIRSF" id="PIRSF001220">
    <property type="entry name" value="L-ASNase_gatD"/>
    <property type="match status" value="1"/>
</dbReference>
<dbReference type="Gene3D" id="3.40.50.40">
    <property type="match status" value="1"/>
</dbReference>
<dbReference type="RefSeq" id="WP_187717588.1">
    <property type="nucleotide sequence ID" value="NZ_JACTAH010000001.1"/>
</dbReference>
<dbReference type="InterPro" id="IPR041725">
    <property type="entry name" value="L-asparaginase_I"/>
</dbReference>
<dbReference type="PROSITE" id="PS51732">
    <property type="entry name" value="ASN_GLN_ASE_3"/>
    <property type="match status" value="1"/>
</dbReference>
<evidence type="ECO:0000256" key="2">
    <source>
        <dbReference type="ARBA" id="ARBA00022801"/>
    </source>
</evidence>
<feature type="domain" description="Asparaginase/glutaminase C-terminal" evidence="5">
    <location>
        <begin position="210"/>
        <end position="326"/>
    </location>
</feature>
<comment type="caution">
    <text evidence="6">The sequence shown here is derived from an EMBL/GenBank/DDBJ whole genome shotgun (WGS) entry which is preliminary data.</text>
</comment>
<dbReference type="PRINTS" id="PR00139">
    <property type="entry name" value="ASNGLNASE"/>
</dbReference>
<evidence type="ECO:0000259" key="5">
    <source>
        <dbReference type="Pfam" id="PF17763"/>
    </source>
</evidence>
<evidence type="ECO:0000256" key="3">
    <source>
        <dbReference type="PROSITE-ProRule" id="PRU10100"/>
    </source>
</evidence>
<protein>
    <recommendedName>
        <fullName evidence="1">asparaginase</fullName>
        <ecNumber evidence="1">3.5.1.1</ecNumber>
    </recommendedName>
</protein>
<dbReference type="Gene3D" id="3.40.50.1170">
    <property type="entry name" value="L-asparaginase, N-terminal domain"/>
    <property type="match status" value="1"/>
</dbReference>
<name>A0ABR9B9Y4_9RHOO</name>
<dbReference type="InterPro" id="IPR027474">
    <property type="entry name" value="L-asparaginase_N"/>
</dbReference>
<proteinExistence type="predicted"/>
<dbReference type="NCBIfam" id="TIGR00519">
    <property type="entry name" value="asnASE_I"/>
    <property type="match status" value="1"/>
</dbReference>
<dbReference type="PANTHER" id="PTHR11707">
    <property type="entry name" value="L-ASPARAGINASE"/>
    <property type="match status" value="1"/>
</dbReference>
<dbReference type="SUPFAM" id="SSF53774">
    <property type="entry name" value="Glutaminase/Asparaginase"/>
    <property type="match status" value="1"/>
</dbReference>
<dbReference type="InterPro" id="IPR027475">
    <property type="entry name" value="Asparaginase/glutaminase_AS2"/>
</dbReference>
<reference evidence="7" key="1">
    <citation type="submission" date="2023-07" db="EMBL/GenBank/DDBJ databases">
        <title>Thauera sp. CAU 1555 isolated from sand of Yaerae Beach.</title>
        <authorList>
            <person name="Kim W."/>
        </authorList>
    </citation>
    <scope>NUCLEOTIDE SEQUENCE [LARGE SCALE GENOMIC DNA]</scope>
    <source>
        <strain evidence="7">CAU 1555</strain>
    </source>
</reference>
<keyword evidence="7" id="KW-1185">Reference proteome</keyword>
<dbReference type="GO" id="GO:0004067">
    <property type="term" value="F:asparaginase activity"/>
    <property type="evidence" value="ECO:0007669"/>
    <property type="project" value="UniProtKB-EC"/>
</dbReference>
<dbReference type="PANTHER" id="PTHR11707:SF28">
    <property type="entry name" value="60 KDA LYSOPHOSPHOLIPASE"/>
    <property type="match status" value="1"/>
</dbReference>